<dbReference type="SUPFAM" id="SSF50630">
    <property type="entry name" value="Acid proteases"/>
    <property type="match status" value="1"/>
</dbReference>
<dbReference type="GO" id="GO:0004190">
    <property type="term" value="F:aspartic-type endopeptidase activity"/>
    <property type="evidence" value="ECO:0007669"/>
    <property type="project" value="InterPro"/>
</dbReference>
<evidence type="ECO:0000256" key="2">
    <source>
        <dbReference type="SAM" id="Phobius"/>
    </source>
</evidence>
<dbReference type="EC" id="3.4.23.-" evidence="3"/>
<feature type="compositionally biased region" description="Basic and acidic residues" evidence="1">
    <location>
        <begin position="207"/>
        <end position="220"/>
    </location>
</feature>
<keyword evidence="2" id="KW-0812">Transmembrane</keyword>
<keyword evidence="3" id="KW-0645">Protease</keyword>
<sequence>MDLIYLVGVLVLVLSALSIRKLSIGFVLRSLISWALIIVLTVLAVAHRHEIGAVFAAASAKLGIDDQQVDGGTVRIRMAPDGHFWARVTINGVARRMLVDSGATITAISDRTAAESDVKPGSGLPVMIETANGTVAARRGRIDKLAIGPLETEDLGVVVSESFGDLDVLGMNFLSRLHSWRVENNVLVLQPRADAGSQGSDVTEPAKPAERRRPRGERES</sequence>
<evidence type="ECO:0000256" key="1">
    <source>
        <dbReference type="SAM" id="MobiDB-lite"/>
    </source>
</evidence>
<organism evidence="3 4">
    <name type="scientific">Sphingomonas gei</name>
    <dbReference type="NCBI Taxonomy" id="1395960"/>
    <lineage>
        <taxon>Bacteria</taxon>
        <taxon>Pseudomonadati</taxon>
        <taxon>Pseudomonadota</taxon>
        <taxon>Alphaproteobacteria</taxon>
        <taxon>Sphingomonadales</taxon>
        <taxon>Sphingomonadaceae</taxon>
        <taxon>Sphingomonas</taxon>
    </lineage>
</organism>
<keyword evidence="4" id="KW-1185">Reference proteome</keyword>
<dbReference type="Proteomes" id="UP000306147">
    <property type="component" value="Unassembled WGS sequence"/>
</dbReference>
<evidence type="ECO:0000313" key="4">
    <source>
        <dbReference type="Proteomes" id="UP000306147"/>
    </source>
</evidence>
<proteinExistence type="predicted"/>
<protein>
    <submittedName>
        <fullName evidence="3">TIGR02281 family clan AA aspartic protease</fullName>
        <ecNumber evidence="3">3.4.23.-</ecNumber>
    </submittedName>
</protein>
<dbReference type="PROSITE" id="PS00141">
    <property type="entry name" value="ASP_PROTEASE"/>
    <property type="match status" value="1"/>
</dbReference>
<dbReference type="OrthoDB" id="7595324at2"/>
<dbReference type="InterPro" id="IPR011969">
    <property type="entry name" value="Clan_AA_Asp_peptidase_C"/>
</dbReference>
<gene>
    <name evidence="3" type="ORF">E5A73_02790</name>
</gene>
<dbReference type="InterPro" id="IPR001969">
    <property type="entry name" value="Aspartic_peptidase_AS"/>
</dbReference>
<name>A0A4S1XKF6_9SPHN</name>
<dbReference type="InterPro" id="IPR034122">
    <property type="entry name" value="Retropepsin-like_bacterial"/>
</dbReference>
<dbReference type="GO" id="GO:0006508">
    <property type="term" value="P:proteolysis"/>
    <property type="evidence" value="ECO:0007669"/>
    <property type="project" value="UniProtKB-KW"/>
</dbReference>
<evidence type="ECO:0000313" key="3">
    <source>
        <dbReference type="EMBL" id="TGX56330.1"/>
    </source>
</evidence>
<keyword evidence="2" id="KW-0472">Membrane</keyword>
<dbReference type="InterPro" id="IPR021109">
    <property type="entry name" value="Peptidase_aspartic_dom_sf"/>
</dbReference>
<keyword evidence="3" id="KW-0378">Hydrolase</keyword>
<dbReference type="Pfam" id="PF13975">
    <property type="entry name" value="gag-asp_proteas"/>
    <property type="match status" value="1"/>
</dbReference>
<feature type="transmembrane region" description="Helical" evidence="2">
    <location>
        <begin position="28"/>
        <end position="46"/>
    </location>
</feature>
<dbReference type="CDD" id="cd05483">
    <property type="entry name" value="retropepsin_like_bacteria"/>
    <property type="match status" value="1"/>
</dbReference>
<reference evidence="3 4" key="1">
    <citation type="submission" date="2019-04" db="EMBL/GenBank/DDBJ databases">
        <title>Sphingomonas psychrotolerans sp. nov., isolated from soil in the Tianshan Mountains, Xinjiang, China.</title>
        <authorList>
            <person name="Luo Y."/>
            <person name="Sheng H."/>
        </authorList>
    </citation>
    <scope>NUCLEOTIDE SEQUENCE [LARGE SCALE GENOMIC DNA]</scope>
    <source>
        <strain evidence="3 4">ZFGT-11</strain>
    </source>
</reference>
<feature type="region of interest" description="Disordered" evidence="1">
    <location>
        <begin position="191"/>
        <end position="220"/>
    </location>
</feature>
<dbReference type="Gene3D" id="2.40.70.10">
    <property type="entry name" value="Acid Proteases"/>
    <property type="match status" value="1"/>
</dbReference>
<dbReference type="AlphaFoldDB" id="A0A4S1XKF6"/>
<dbReference type="EMBL" id="SRXT01000001">
    <property type="protein sequence ID" value="TGX56330.1"/>
    <property type="molecule type" value="Genomic_DNA"/>
</dbReference>
<keyword evidence="2" id="KW-1133">Transmembrane helix</keyword>
<accession>A0A4S1XKF6</accession>
<comment type="caution">
    <text evidence="3">The sequence shown here is derived from an EMBL/GenBank/DDBJ whole genome shotgun (WGS) entry which is preliminary data.</text>
</comment>
<dbReference type="NCBIfam" id="TIGR02281">
    <property type="entry name" value="clan_AA_DTGA"/>
    <property type="match status" value="1"/>
</dbReference>